<dbReference type="eggNOG" id="COG3083">
    <property type="taxonomic scope" value="Bacteria"/>
</dbReference>
<dbReference type="OrthoDB" id="9766107at2"/>
<gene>
    <name evidence="5" type="ordered locus">Adeh_0174</name>
</gene>
<dbReference type="STRING" id="290397.Adeh_0174"/>
<accession>Q2IMC1</accession>
<dbReference type="GO" id="GO:0004065">
    <property type="term" value="F:arylsulfatase activity"/>
    <property type="evidence" value="ECO:0007669"/>
    <property type="project" value="TreeGrafter"/>
</dbReference>
<dbReference type="InterPro" id="IPR050738">
    <property type="entry name" value="Sulfatase"/>
</dbReference>
<feature type="domain" description="Sulfatase N-terminal" evidence="3">
    <location>
        <begin position="252"/>
        <end position="526"/>
    </location>
</feature>
<dbReference type="Gene3D" id="3.40.720.10">
    <property type="entry name" value="Alkaline Phosphatase, subunit A"/>
    <property type="match status" value="1"/>
</dbReference>
<proteinExistence type="inferred from homology"/>
<dbReference type="InterPro" id="IPR024588">
    <property type="entry name" value="YejM_N"/>
</dbReference>
<dbReference type="InterPro" id="IPR000917">
    <property type="entry name" value="Sulfatase_N"/>
</dbReference>
<dbReference type="AlphaFoldDB" id="Q2IMC1"/>
<evidence type="ECO:0000256" key="2">
    <source>
        <dbReference type="SAM" id="Phobius"/>
    </source>
</evidence>
<feature type="transmembrane region" description="Helical" evidence="2">
    <location>
        <begin position="136"/>
        <end position="157"/>
    </location>
</feature>
<keyword evidence="2" id="KW-1133">Transmembrane helix</keyword>
<dbReference type="KEGG" id="ade:Adeh_0174"/>
<reference evidence="5 6" key="1">
    <citation type="submission" date="2006-01" db="EMBL/GenBank/DDBJ databases">
        <title>Complete sequence of Anaeromyxobacter dehalogenans 2CP-C.</title>
        <authorList>
            <consortium name="US DOE Joint Genome Institute"/>
            <person name="Copeland A."/>
            <person name="Lucas S."/>
            <person name="Lapidus A."/>
            <person name="Barry K."/>
            <person name="Detter J.C."/>
            <person name="Glavina T."/>
            <person name="Hammon N."/>
            <person name="Israni S."/>
            <person name="Pitluck S."/>
            <person name="Brettin T."/>
            <person name="Bruce D."/>
            <person name="Han C."/>
            <person name="Tapia R."/>
            <person name="Gilna P."/>
            <person name="Kiss H."/>
            <person name="Schmutz J."/>
            <person name="Larimer F."/>
            <person name="Land M."/>
            <person name="Kyrpides N."/>
            <person name="Anderson I."/>
            <person name="Sanford R.A."/>
            <person name="Ritalahti K.M."/>
            <person name="Thomas H.S."/>
            <person name="Kirby J.R."/>
            <person name="Zhulin I.B."/>
            <person name="Loeffler F.E."/>
            <person name="Richardson P."/>
        </authorList>
    </citation>
    <scope>NUCLEOTIDE SEQUENCE [LARGE SCALE GENOMIC DNA]</scope>
    <source>
        <strain evidence="5 6">2CP-C</strain>
    </source>
</reference>
<keyword evidence="2" id="KW-0812">Transmembrane</keyword>
<feature type="transmembrane region" description="Helical" evidence="2">
    <location>
        <begin position="58"/>
        <end position="78"/>
    </location>
</feature>
<evidence type="ECO:0000313" key="6">
    <source>
        <dbReference type="Proteomes" id="UP000001935"/>
    </source>
</evidence>
<dbReference type="InterPro" id="IPR012159">
    <property type="entry name" value="YejM-like"/>
</dbReference>
<dbReference type="PANTHER" id="PTHR42693">
    <property type="entry name" value="ARYLSULFATASE FAMILY MEMBER"/>
    <property type="match status" value="1"/>
</dbReference>
<evidence type="ECO:0000313" key="5">
    <source>
        <dbReference type="EMBL" id="ABC79951.1"/>
    </source>
</evidence>
<dbReference type="Pfam" id="PF00884">
    <property type="entry name" value="Sulfatase"/>
    <property type="match status" value="1"/>
</dbReference>
<protein>
    <submittedName>
        <fullName evidence="5">Sulfatase</fullName>
    </submittedName>
</protein>
<evidence type="ECO:0000256" key="1">
    <source>
        <dbReference type="ARBA" id="ARBA00008779"/>
    </source>
</evidence>
<dbReference type="PIRSF" id="PIRSF004950">
    <property type="entry name" value="Mmb_sulf_HI0842"/>
    <property type="match status" value="1"/>
</dbReference>
<dbReference type="HOGENOM" id="CLU_030247_1_0_7"/>
<dbReference type="Proteomes" id="UP000001935">
    <property type="component" value="Chromosome"/>
</dbReference>
<feature type="transmembrane region" description="Helical" evidence="2">
    <location>
        <begin position="20"/>
        <end position="38"/>
    </location>
</feature>
<feature type="transmembrane region" description="Helical" evidence="2">
    <location>
        <begin position="85"/>
        <end position="105"/>
    </location>
</feature>
<evidence type="ECO:0000259" key="3">
    <source>
        <dbReference type="Pfam" id="PF00884"/>
    </source>
</evidence>
<dbReference type="Pfam" id="PF11893">
    <property type="entry name" value="DUF3413"/>
    <property type="match status" value="1"/>
</dbReference>
<dbReference type="EMBL" id="CP000251">
    <property type="protein sequence ID" value="ABC79951.1"/>
    <property type="molecule type" value="Genomic_DNA"/>
</dbReference>
<keyword evidence="2" id="KW-0472">Membrane</keyword>
<feature type="domain" description="Inner membrane protein YejM N-terminal" evidence="4">
    <location>
        <begin position="57"/>
        <end position="179"/>
    </location>
</feature>
<sequence>MLLHPAGAPRGGPSGLRFPAFLWALLHVPVFLALYATSIGQAVQATPAPYRAWLWPTFLPQALLLALLAFALALPFSLAPRAYRFAVGAVAGLLTGGLAVDAKVLQSVGFHLNGFFLRVMLQPNALRETGVPLSDVLLFLGGALALVAVDVLAGAWFVRRFAAPARRTWPWALALLLLSAAERVYGGGLTYFAGSSVFAASTTLPLQVPIRMQGLARSIFGERTNDPFEGTNASKRLPAGVDPAELRFEPRPDVLFVVAESLPAEHLDARTMPRLWARAQGGARFTRHYAAASSTNYTLFSLVYGLQAQKLEAVVGAGRQPTLFPALTHNGYQVKVSAASCVDWMDLQKTVFGGVSDLETWCDGNDPSTRDAQMLKSARAFAARADPARPVFLFLFFFGTHFNYFHEPEDQVFAPAWDGLGGLKATRAPGQEIENRARNAAHALDRALDAFLDDFARTRGREPLVVFTGDHGEEFRQKGHLGHGSAVTDEQIHVPAVWLGPGVPAGVRDTVTSHVDVVPTLFSLLGERHAPSLYADGVSMFDAPEDRFVVSTVGWEPRYAAIGKDLKVTMYAGMGGAQITDPDDRPLPDGPARMARQAGRILRALRGESEPAPRAAAAPAP</sequence>
<name>Q2IMC1_ANADE</name>
<organism evidence="5 6">
    <name type="scientific">Anaeromyxobacter dehalogenans (strain 2CP-C)</name>
    <dbReference type="NCBI Taxonomy" id="290397"/>
    <lineage>
        <taxon>Bacteria</taxon>
        <taxon>Pseudomonadati</taxon>
        <taxon>Myxococcota</taxon>
        <taxon>Myxococcia</taxon>
        <taxon>Myxococcales</taxon>
        <taxon>Cystobacterineae</taxon>
        <taxon>Anaeromyxobacteraceae</taxon>
        <taxon>Anaeromyxobacter</taxon>
    </lineage>
</organism>
<evidence type="ECO:0000259" key="4">
    <source>
        <dbReference type="Pfam" id="PF11893"/>
    </source>
</evidence>
<feature type="transmembrane region" description="Helical" evidence="2">
    <location>
        <begin position="169"/>
        <end position="185"/>
    </location>
</feature>
<comment type="similarity">
    <text evidence="1">Belongs to the sulfatase family.</text>
</comment>
<dbReference type="RefSeq" id="WP_011419234.1">
    <property type="nucleotide sequence ID" value="NC_007760.1"/>
</dbReference>
<dbReference type="SUPFAM" id="SSF53649">
    <property type="entry name" value="Alkaline phosphatase-like"/>
    <property type="match status" value="1"/>
</dbReference>
<dbReference type="InterPro" id="IPR017850">
    <property type="entry name" value="Alkaline_phosphatase_core_sf"/>
</dbReference>
<dbReference type="PANTHER" id="PTHR42693:SF33">
    <property type="entry name" value="ARYLSULFATASE"/>
    <property type="match status" value="1"/>
</dbReference>